<dbReference type="HOGENOM" id="CLU_219271_0_0_2"/>
<keyword evidence="1" id="KW-0812">Transmembrane</keyword>
<name>F4G2R6_METCR</name>
<evidence type="ECO:0000313" key="3">
    <source>
        <dbReference type="Proteomes" id="UP000007812"/>
    </source>
</evidence>
<keyword evidence="3" id="KW-1185">Reference proteome</keyword>
<sequence>MKAYETINEAKLTMYMIAAIVSYVIVDIMIMGQTGFNIM</sequence>
<proteinExistence type="predicted"/>
<dbReference type="KEGG" id="mcn:Mcup_1009"/>
<accession>F4G2R6</accession>
<gene>
    <name evidence="2" type="ordered locus">Mcup_1009</name>
</gene>
<dbReference type="AlphaFoldDB" id="F4G2R6"/>
<dbReference type="EMBL" id="CP002656">
    <property type="protein sequence ID" value="AEB95114.1"/>
    <property type="molecule type" value="Genomic_DNA"/>
</dbReference>
<protein>
    <submittedName>
        <fullName evidence="2">Uncharacterized protein</fullName>
    </submittedName>
</protein>
<feature type="transmembrane region" description="Helical" evidence="1">
    <location>
        <begin position="12"/>
        <end position="32"/>
    </location>
</feature>
<keyword evidence="1" id="KW-1133">Transmembrane helix</keyword>
<evidence type="ECO:0000256" key="1">
    <source>
        <dbReference type="SAM" id="Phobius"/>
    </source>
</evidence>
<organism evidence="2 3">
    <name type="scientific">Metallosphaera cuprina (strain Ar-4)</name>
    <dbReference type="NCBI Taxonomy" id="1006006"/>
    <lineage>
        <taxon>Archaea</taxon>
        <taxon>Thermoproteota</taxon>
        <taxon>Thermoprotei</taxon>
        <taxon>Sulfolobales</taxon>
        <taxon>Sulfolobaceae</taxon>
        <taxon>Metallosphaera</taxon>
    </lineage>
</organism>
<dbReference type="STRING" id="1006006.Mcup_1009"/>
<reference evidence="2 3" key="1">
    <citation type="journal article" date="2011" name="J. Bacteriol.">
        <title>Complete genome sequence of Metallosphaera cuprina, a metal sulfide-oxidizing archaeon from a hot spring.</title>
        <authorList>
            <person name="Liu L.J."/>
            <person name="You X.Y."/>
            <person name="Zheng H."/>
            <person name="Wang S."/>
            <person name="Jiang C.Y."/>
            <person name="Liu S.J."/>
        </authorList>
    </citation>
    <scope>NUCLEOTIDE SEQUENCE [LARGE SCALE GENOMIC DNA]</scope>
    <source>
        <strain evidence="2 3">Ar-4</strain>
    </source>
</reference>
<dbReference type="Proteomes" id="UP000007812">
    <property type="component" value="Chromosome"/>
</dbReference>
<evidence type="ECO:0000313" key="2">
    <source>
        <dbReference type="EMBL" id="AEB95114.1"/>
    </source>
</evidence>
<dbReference type="PATRIC" id="fig|1006006.8.peg.1001"/>
<keyword evidence="1" id="KW-0472">Membrane</keyword>